<dbReference type="RefSeq" id="XP_020090941.1">
    <property type="nucleotide sequence ID" value="XM_020235352.1"/>
</dbReference>
<sequence>MAAAANSPAMAMRCVFDGCIAAADTEVQRRPYHRNCGCALHRSGGGCGAACSSRLSYATAVEKRSQYCKEASVVATLSAPFGDLVEIKGDRISKHKGEVFLEIGSM</sequence>
<dbReference type="OrthoDB" id="1696465at2759"/>
<evidence type="ECO:0000313" key="1">
    <source>
        <dbReference type="Proteomes" id="UP000515123"/>
    </source>
</evidence>
<name>A0A6P5F450_ANACO</name>
<proteinExistence type="predicted"/>
<organism evidence="1 2">
    <name type="scientific">Ananas comosus</name>
    <name type="common">Pineapple</name>
    <name type="synonym">Ananas ananas</name>
    <dbReference type="NCBI Taxonomy" id="4615"/>
    <lineage>
        <taxon>Eukaryota</taxon>
        <taxon>Viridiplantae</taxon>
        <taxon>Streptophyta</taxon>
        <taxon>Embryophyta</taxon>
        <taxon>Tracheophyta</taxon>
        <taxon>Spermatophyta</taxon>
        <taxon>Magnoliopsida</taxon>
        <taxon>Liliopsida</taxon>
        <taxon>Poales</taxon>
        <taxon>Bromeliaceae</taxon>
        <taxon>Bromelioideae</taxon>
        <taxon>Ananas</taxon>
    </lineage>
</organism>
<dbReference type="AlphaFoldDB" id="A0A6P5F450"/>
<dbReference type="Proteomes" id="UP000515123">
    <property type="component" value="Linkage group 6"/>
</dbReference>
<dbReference type="PANTHER" id="PTHR35121">
    <property type="entry name" value="HOMEODOMAIN PROTEIN 8, PUTATIVE-RELATED"/>
    <property type="match status" value="1"/>
</dbReference>
<dbReference type="PANTHER" id="PTHR35121:SF2">
    <property type="entry name" value="SWIM-TYPE DOMAIN-CONTAINING PROTEIN"/>
    <property type="match status" value="1"/>
</dbReference>
<keyword evidence="1" id="KW-1185">Reference proteome</keyword>
<evidence type="ECO:0000313" key="2">
    <source>
        <dbReference type="RefSeq" id="XP_020090941.1"/>
    </source>
</evidence>
<reference evidence="1" key="1">
    <citation type="journal article" date="2015" name="Nat. Genet.">
        <title>The pineapple genome and the evolution of CAM photosynthesis.</title>
        <authorList>
            <person name="Ming R."/>
            <person name="VanBuren R."/>
            <person name="Wai C.M."/>
            <person name="Tang H."/>
            <person name="Schatz M.C."/>
            <person name="Bowers J.E."/>
            <person name="Lyons E."/>
            <person name="Wang M.L."/>
            <person name="Chen J."/>
            <person name="Biggers E."/>
            <person name="Zhang J."/>
            <person name="Huang L."/>
            <person name="Zhang L."/>
            <person name="Miao W."/>
            <person name="Zhang J."/>
            <person name="Ye Z."/>
            <person name="Miao C."/>
            <person name="Lin Z."/>
            <person name="Wang H."/>
            <person name="Zhou H."/>
            <person name="Yim W.C."/>
            <person name="Priest H.D."/>
            <person name="Zheng C."/>
            <person name="Woodhouse M."/>
            <person name="Edger P.P."/>
            <person name="Guyot R."/>
            <person name="Guo H.B."/>
            <person name="Guo H."/>
            <person name="Zheng G."/>
            <person name="Singh R."/>
            <person name="Sharma A."/>
            <person name="Min X."/>
            <person name="Zheng Y."/>
            <person name="Lee H."/>
            <person name="Gurtowski J."/>
            <person name="Sedlazeck F.J."/>
            <person name="Harkess A."/>
            <person name="McKain M.R."/>
            <person name="Liao Z."/>
            <person name="Fang J."/>
            <person name="Liu J."/>
            <person name="Zhang X."/>
            <person name="Zhang Q."/>
            <person name="Hu W."/>
            <person name="Qin Y."/>
            <person name="Wang K."/>
            <person name="Chen L.Y."/>
            <person name="Shirley N."/>
            <person name="Lin Y.R."/>
            <person name="Liu L.Y."/>
            <person name="Hernandez A.G."/>
            <person name="Wright C.L."/>
            <person name="Bulone V."/>
            <person name="Tuskan G.A."/>
            <person name="Heath K."/>
            <person name="Zee F."/>
            <person name="Moore P.H."/>
            <person name="Sunkar R."/>
            <person name="Leebens-Mack J.H."/>
            <person name="Mockler T."/>
            <person name="Bennetzen J.L."/>
            <person name="Freeling M."/>
            <person name="Sankoff D."/>
            <person name="Paterson A.H."/>
            <person name="Zhu X."/>
            <person name="Yang X."/>
            <person name="Smith J.A."/>
            <person name="Cushman J.C."/>
            <person name="Paull R.E."/>
            <person name="Yu Q."/>
        </authorList>
    </citation>
    <scope>NUCLEOTIDE SEQUENCE [LARGE SCALE GENOMIC DNA]</scope>
    <source>
        <strain evidence="1">cv. F153</strain>
    </source>
</reference>
<accession>A0A6P5F450</accession>
<protein>
    <submittedName>
        <fullName evidence="2">Uncharacterized protein LOC109711965</fullName>
    </submittedName>
</protein>
<dbReference type="GeneID" id="109711965"/>
<gene>
    <name evidence="2" type="primary">LOC109711965</name>
</gene>
<reference evidence="2" key="2">
    <citation type="submission" date="2025-08" db="UniProtKB">
        <authorList>
            <consortium name="RefSeq"/>
        </authorList>
    </citation>
    <scope>IDENTIFICATION</scope>
    <source>
        <tissue evidence="2">Leaf</tissue>
    </source>
</reference>